<evidence type="ECO:0000313" key="6">
    <source>
        <dbReference type="Proteomes" id="UP000008854"/>
    </source>
</evidence>
<name>A0A5K4F4L6_SCHMA</name>
<feature type="domain" description="PHD-type" evidence="5">
    <location>
        <begin position="31"/>
        <end position="85"/>
    </location>
</feature>
<evidence type="ECO:0000259" key="5">
    <source>
        <dbReference type="PROSITE" id="PS50016"/>
    </source>
</evidence>
<protein>
    <submittedName>
        <fullName evidence="7">PHD-type domain-containing protein</fullName>
    </submittedName>
</protein>
<feature type="domain" description="PHD-type" evidence="5">
    <location>
        <begin position="82"/>
        <end position="134"/>
    </location>
</feature>
<dbReference type="InterPro" id="IPR011011">
    <property type="entry name" value="Znf_FYVE_PHD"/>
</dbReference>
<dbReference type="PROSITE" id="PS01359">
    <property type="entry name" value="ZF_PHD_1"/>
    <property type="match status" value="2"/>
</dbReference>
<proteinExistence type="predicted"/>
<dbReference type="AlphaFoldDB" id="A0A5K4F4L6"/>
<dbReference type="InParanoid" id="A0A5K4F4L6"/>
<sequence>MLSKPDNVLTLDSFMSDMNCDTICKQEEKDGPICYCCGGPPTCEEAFLVCKDCGLNTHPTCLDYWPELTERECQSPWQCSDCKTCTVCNNSEYRRDLIICDACDKGFHIECHRPKLEESIDRILPLVCASCHDEGYRVAIDTLPSGNVFASSELFSLMCSL</sequence>
<dbReference type="STRING" id="6183.A0A5K4F4L6"/>
<dbReference type="InterPro" id="IPR019786">
    <property type="entry name" value="Zinc_finger_PHD-type_CS"/>
</dbReference>
<keyword evidence="2 4" id="KW-0863">Zinc-finger</keyword>
<dbReference type="SUPFAM" id="SSF57903">
    <property type="entry name" value="FYVE/PHD zinc finger"/>
    <property type="match status" value="1"/>
</dbReference>
<evidence type="ECO:0000256" key="3">
    <source>
        <dbReference type="ARBA" id="ARBA00022833"/>
    </source>
</evidence>
<dbReference type="GO" id="GO:0008270">
    <property type="term" value="F:zinc ion binding"/>
    <property type="evidence" value="ECO:0007669"/>
    <property type="project" value="UniProtKB-KW"/>
</dbReference>
<dbReference type="InterPro" id="IPR013083">
    <property type="entry name" value="Znf_RING/FYVE/PHD"/>
</dbReference>
<evidence type="ECO:0000256" key="2">
    <source>
        <dbReference type="ARBA" id="ARBA00022771"/>
    </source>
</evidence>
<dbReference type="InterPro" id="IPR019787">
    <property type="entry name" value="Znf_PHD-finger"/>
</dbReference>
<keyword evidence="1" id="KW-0479">Metal-binding</keyword>
<dbReference type="Pfam" id="PF00628">
    <property type="entry name" value="PHD"/>
    <property type="match status" value="1"/>
</dbReference>
<accession>A0A5K4F4L6</accession>
<evidence type="ECO:0000313" key="7">
    <source>
        <dbReference type="WBParaSite" id="Smp_316920.1"/>
    </source>
</evidence>
<dbReference type="PROSITE" id="PS50016">
    <property type="entry name" value="ZF_PHD_2"/>
    <property type="match status" value="2"/>
</dbReference>
<dbReference type="Proteomes" id="UP000008854">
    <property type="component" value="Unassembled WGS sequence"/>
</dbReference>
<keyword evidence="6" id="KW-1185">Reference proteome</keyword>
<dbReference type="SMART" id="SM00249">
    <property type="entry name" value="PHD"/>
    <property type="match status" value="2"/>
</dbReference>
<organism evidence="6 7">
    <name type="scientific">Schistosoma mansoni</name>
    <name type="common">Blood fluke</name>
    <dbReference type="NCBI Taxonomy" id="6183"/>
    <lineage>
        <taxon>Eukaryota</taxon>
        <taxon>Metazoa</taxon>
        <taxon>Spiralia</taxon>
        <taxon>Lophotrochozoa</taxon>
        <taxon>Platyhelminthes</taxon>
        <taxon>Trematoda</taxon>
        <taxon>Digenea</taxon>
        <taxon>Strigeidida</taxon>
        <taxon>Schistosomatoidea</taxon>
        <taxon>Schistosomatidae</taxon>
        <taxon>Schistosoma</taxon>
    </lineage>
</organism>
<reference evidence="6" key="1">
    <citation type="journal article" date="2012" name="PLoS Negl. Trop. Dis.">
        <title>A systematically improved high quality genome and transcriptome of the human blood fluke Schistosoma mansoni.</title>
        <authorList>
            <person name="Protasio A.V."/>
            <person name="Tsai I.J."/>
            <person name="Babbage A."/>
            <person name="Nichol S."/>
            <person name="Hunt M."/>
            <person name="Aslett M.A."/>
            <person name="De Silva N."/>
            <person name="Velarde G.S."/>
            <person name="Anderson T.J."/>
            <person name="Clark R.C."/>
            <person name="Davidson C."/>
            <person name="Dillon G.P."/>
            <person name="Holroyd N.E."/>
            <person name="LoVerde P.T."/>
            <person name="Lloyd C."/>
            <person name="McQuillan J."/>
            <person name="Oliveira G."/>
            <person name="Otto T.D."/>
            <person name="Parker-Manuel S.J."/>
            <person name="Quail M.A."/>
            <person name="Wilson R.A."/>
            <person name="Zerlotini A."/>
            <person name="Dunne D.W."/>
            <person name="Berriman M."/>
        </authorList>
    </citation>
    <scope>NUCLEOTIDE SEQUENCE [LARGE SCALE GENOMIC DNA]</scope>
    <source>
        <strain evidence="6">Puerto Rican</strain>
    </source>
</reference>
<dbReference type="Gene3D" id="3.30.40.10">
    <property type="entry name" value="Zinc/RING finger domain, C3HC4 (zinc finger)"/>
    <property type="match status" value="1"/>
</dbReference>
<dbReference type="InterPro" id="IPR001965">
    <property type="entry name" value="Znf_PHD"/>
</dbReference>
<keyword evidence="3" id="KW-0862">Zinc</keyword>
<evidence type="ECO:0000256" key="1">
    <source>
        <dbReference type="ARBA" id="ARBA00022723"/>
    </source>
</evidence>
<reference evidence="7" key="2">
    <citation type="submission" date="2019-11" db="UniProtKB">
        <authorList>
            <consortium name="WormBaseParasite"/>
        </authorList>
    </citation>
    <scope>IDENTIFICATION</scope>
    <source>
        <strain evidence="7">Puerto Rican</strain>
    </source>
</reference>
<evidence type="ECO:0000256" key="4">
    <source>
        <dbReference type="PROSITE-ProRule" id="PRU00146"/>
    </source>
</evidence>
<dbReference type="WBParaSite" id="Smp_316920.1">
    <property type="protein sequence ID" value="Smp_316920.1"/>
    <property type="gene ID" value="Smp_316920"/>
</dbReference>